<protein>
    <submittedName>
        <fullName evidence="1">Uncharacterized protein</fullName>
    </submittedName>
</protein>
<comment type="caution">
    <text evidence="1">The sequence shown here is derived from an EMBL/GenBank/DDBJ whole genome shotgun (WGS) entry which is preliminary data.</text>
</comment>
<evidence type="ECO:0000313" key="1">
    <source>
        <dbReference type="EMBL" id="KAI3706971.1"/>
    </source>
</evidence>
<dbReference type="Proteomes" id="UP001055879">
    <property type="component" value="Linkage Group LG08"/>
</dbReference>
<reference evidence="1 2" key="2">
    <citation type="journal article" date="2022" name="Mol. Ecol. Resour.">
        <title>The genomes of chicory, endive, great burdock and yacon provide insights into Asteraceae paleo-polyploidization history and plant inulin production.</title>
        <authorList>
            <person name="Fan W."/>
            <person name="Wang S."/>
            <person name="Wang H."/>
            <person name="Wang A."/>
            <person name="Jiang F."/>
            <person name="Liu H."/>
            <person name="Zhao H."/>
            <person name="Xu D."/>
            <person name="Zhang Y."/>
        </authorList>
    </citation>
    <scope>NUCLEOTIDE SEQUENCE [LARGE SCALE GENOMIC DNA]</scope>
    <source>
        <strain evidence="2">cv. Niubang</strain>
    </source>
</reference>
<dbReference type="EMBL" id="CM042054">
    <property type="protein sequence ID" value="KAI3706971.1"/>
    <property type="molecule type" value="Genomic_DNA"/>
</dbReference>
<gene>
    <name evidence="1" type="ORF">L6452_25094</name>
</gene>
<proteinExistence type="predicted"/>
<keyword evidence="2" id="KW-1185">Reference proteome</keyword>
<evidence type="ECO:0000313" key="2">
    <source>
        <dbReference type="Proteomes" id="UP001055879"/>
    </source>
</evidence>
<organism evidence="1 2">
    <name type="scientific">Arctium lappa</name>
    <name type="common">Greater burdock</name>
    <name type="synonym">Lappa major</name>
    <dbReference type="NCBI Taxonomy" id="4217"/>
    <lineage>
        <taxon>Eukaryota</taxon>
        <taxon>Viridiplantae</taxon>
        <taxon>Streptophyta</taxon>
        <taxon>Embryophyta</taxon>
        <taxon>Tracheophyta</taxon>
        <taxon>Spermatophyta</taxon>
        <taxon>Magnoliopsida</taxon>
        <taxon>eudicotyledons</taxon>
        <taxon>Gunneridae</taxon>
        <taxon>Pentapetalae</taxon>
        <taxon>asterids</taxon>
        <taxon>campanulids</taxon>
        <taxon>Asterales</taxon>
        <taxon>Asteraceae</taxon>
        <taxon>Carduoideae</taxon>
        <taxon>Cardueae</taxon>
        <taxon>Arctiinae</taxon>
        <taxon>Arctium</taxon>
    </lineage>
</organism>
<sequence length="219" mass="24407">MLRFLKSLSGTVHEERCQDQEPSINGGTHSCGDDGGGGGGPMSLTVWRKSLFVGCSGFTVINSDGNLVYRVDNYGGRRRQELVLMDGSGTPILTVARSKKLKMVDDWLVFNGEISSNKQKPICCARKYVDILRPKVKRLARVYRDPYDENSGYVIEGSYMNRSCKVLDLSRNVVAEIRRKETSMEGVSFGQEVFVLIVNRGFDSGFAMAIVLLLDQMFI</sequence>
<name>A0ACB9AAF1_ARCLA</name>
<accession>A0ACB9AAF1</accession>
<reference evidence="2" key="1">
    <citation type="journal article" date="2022" name="Mol. Ecol. Resour.">
        <title>The genomes of chicory, endive, great burdock and yacon provide insights into Asteraceae palaeo-polyploidization history and plant inulin production.</title>
        <authorList>
            <person name="Fan W."/>
            <person name="Wang S."/>
            <person name="Wang H."/>
            <person name="Wang A."/>
            <person name="Jiang F."/>
            <person name="Liu H."/>
            <person name="Zhao H."/>
            <person name="Xu D."/>
            <person name="Zhang Y."/>
        </authorList>
    </citation>
    <scope>NUCLEOTIDE SEQUENCE [LARGE SCALE GENOMIC DNA]</scope>
    <source>
        <strain evidence="2">cv. Niubang</strain>
    </source>
</reference>